<feature type="non-terminal residue" evidence="2">
    <location>
        <position position="63"/>
    </location>
</feature>
<sequence length="63" mass="6745">GSSRSKPVISTTEDEDSDSDYNAEIDTEADVEASEIGSSEIETNVGTIARSTRTIRAPARLQD</sequence>
<accession>A0A392VWB0</accession>
<organism evidence="2 3">
    <name type="scientific">Trifolium medium</name>
    <dbReference type="NCBI Taxonomy" id="97028"/>
    <lineage>
        <taxon>Eukaryota</taxon>
        <taxon>Viridiplantae</taxon>
        <taxon>Streptophyta</taxon>
        <taxon>Embryophyta</taxon>
        <taxon>Tracheophyta</taxon>
        <taxon>Spermatophyta</taxon>
        <taxon>Magnoliopsida</taxon>
        <taxon>eudicotyledons</taxon>
        <taxon>Gunneridae</taxon>
        <taxon>Pentapetalae</taxon>
        <taxon>rosids</taxon>
        <taxon>fabids</taxon>
        <taxon>Fabales</taxon>
        <taxon>Fabaceae</taxon>
        <taxon>Papilionoideae</taxon>
        <taxon>50 kb inversion clade</taxon>
        <taxon>NPAAA clade</taxon>
        <taxon>Hologalegina</taxon>
        <taxon>IRL clade</taxon>
        <taxon>Trifolieae</taxon>
        <taxon>Trifolium</taxon>
    </lineage>
</organism>
<feature type="compositionally biased region" description="Acidic residues" evidence="1">
    <location>
        <begin position="12"/>
        <end position="23"/>
    </location>
</feature>
<evidence type="ECO:0000313" key="3">
    <source>
        <dbReference type="Proteomes" id="UP000265520"/>
    </source>
</evidence>
<name>A0A392VWB0_9FABA</name>
<dbReference type="EMBL" id="LXQA011281360">
    <property type="protein sequence ID" value="MCI91749.1"/>
    <property type="molecule type" value="Genomic_DNA"/>
</dbReference>
<dbReference type="AlphaFoldDB" id="A0A392VWB0"/>
<evidence type="ECO:0000256" key="1">
    <source>
        <dbReference type="SAM" id="MobiDB-lite"/>
    </source>
</evidence>
<feature type="region of interest" description="Disordered" evidence="1">
    <location>
        <begin position="1"/>
        <end position="23"/>
    </location>
</feature>
<feature type="non-terminal residue" evidence="2">
    <location>
        <position position="1"/>
    </location>
</feature>
<reference evidence="2 3" key="1">
    <citation type="journal article" date="2018" name="Front. Plant Sci.">
        <title>Red Clover (Trifolium pratense) and Zigzag Clover (T. medium) - A Picture of Genomic Similarities and Differences.</title>
        <authorList>
            <person name="Dluhosova J."/>
            <person name="Istvanek J."/>
            <person name="Nedelnik J."/>
            <person name="Repkova J."/>
        </authorList>
    </citation>
    <scope>NUCLEOTIDE SEQUENCE [LARGE SCALE GENOMIC DNA]</scope>
    <source>
        <strain evidence="3">cv. 10/8</strain>
        <tissue evidence="2">Leaf</tissue>
    </source>
</reference>
<proteinExistence type="predicted"/>
<comment type="caution">
    <text evidence="2">The sequence shown here is derived from an EMBL/GenBank/DDBJ whole genome shotgun (WGS) entry which is preliminary data.</text>
</comment>
<evidence type="ECO:0000313" key="2">
    <source>
        <dbReference type="EMBL" id="MCI91749.1"/>
    </source>
</evidence>
<protein>
    <submittedName>
        <fullName evidence="2">Uncharacterized protein</fullName>
    </submittedName>
</protein>
<dbReference type="Proteomes" id="UP000265520">
    <property type="component" value="Unassembled WGS sequence"/>
</dbReference>
<keyword evidence="3" id="KW-1185">Reference proteome</keyword>